<evidence type="ECO:0000256" key="1">
    <source>
        <dbReference type="ARBA" id="ARBA00004906"/>
    </source>
</evidence>
<dbReference type="STRING" id="321146.A0A139GYG7"/>
<keyword evidence="2" id="KW-0479">Metal-binding</keyword>
<evidence type="ECO:0000256" key="5">
    <source>
        <dbReference type="ARBA" id="ARBA00022833"/>
    </source>
</evidence>
<evidence type="ECO:0000259" key="8">
    <source>
        <dbReference type="PROSITE" id="PS50089"/>
    </source>
</evidence>
<reference evidence="9 10" key="1">
    <citation type="submission" date="2015-07" db="EMBL/GenBank/DDBJ databases">
        <title>Comparative genomics of the Sigatoka disease complex on banana suggests a link between parallel evolutionary changes in Pseudocercospora fijiensis and Pseudocercospora eumusae and increased virulence on the banana host.</title>
        <authorList>
            <person name="Chang T.-C."/>
            <person name="Salvucci A."/>
            <person name="Crous P.W."/>
            <person name="Stergiopoulos I."/>
        </authorList>
    </citation>
    <scope>NUCLEOTIDE SEQUENCE [LARGE SCALE GENOMIC DNA]</scope>
    <source>
        <strain evidence="9 10">CBS 114824</strain>
    </source>
</reference>
<evidence type="ECO:0000256" key="2">
    <source>
        <dbReference type="ARBA" id="ARBA00022723"/>
    </source>
</evidence>
<evidence type="ECO:0000313" key="9">
    <source>
        <dbReference type="EMBL" id="KXS95265.1"/>
    </source>
</evidence>
<evidence type="ECO:0000256" key="7">
    <source>
        <dbReference type="SAM" id="MobiDB-lite"/>
    </source>
</evidence>
<dbReference type="Pfam" id="PF12678">
    <property type="entry name" value="zf-rbx1"/>
    <property type="match status" value="1"/>
</dbReference>
<feature type="domain" description="RING-type" evidence="8">
    <location>
        <begin position="97"/>
        <end position="152"/>
    </location>
</feature>
<dbReference type="InterPro" id="IPR001841">
    <property type="entry name" value="Znf_RING"/>
</dbReference>
<sequence length="336" mass="38697">MSQYAPFSAHIHTSAYCSYPFKVRTELRHVRINLRNKQLTQTSVRQEQPNQTPLPKSCRNIAPPASSEMDTPADSLPSREEFLANLDHNVSQESITCSICFQDTTTVHKPLQSPPSDEEKPERTLIAHGNHKFGERCITEWLKSKNSCPLCRKQLFTLPEPEPTPDEAEHISRDGPPQLLVVVREGQRHHIIPLLTTEEAGARLDANPEIATIQSEILAHQRIHHRMHAYFDEMDRLELMDHVMVQRIQEVGLWHAGAWRLLRPYLSLTGVVLGLGWLCFRMSMSRVVRIANRTYVRRPSVARRIFDFVFLKLGQWRRSVRVLAHPFGLFTGDLRQ</sequence>
<dbReference type="InterPro" id="IPR024766">
    <property type="entry name" value="Znf_RING_H2"/>
</dbReference>
<dbReference type="InterPro" id="IPR013083">
    <property type="entry name" value="Znf_RING/FYVE/PHD"/>
</dbReference>
<keyword evidence="5" id="KW-0862">Zinc</keyword>
<dbReference type="OrthoDB" id="2849579at2759"/>
<dbReference type="UniPathway" id="UPA00143"/>
<dbReference type="GO" id="GO:0016567">
    <property type="term" value="P:protein ubiquitination"/>
    <property type="evidence" value="ECO:0007669"/>
    <property type="project" value="UniProtKB-UniPathway"/>
</dbReference>
<evidence type="ECO:0000256" key="4">
    <source>
        <dbReference type="ARBA" id="ARBA00022786"/>
    </source>
</evidence>
<dbReference type="PROSITE" id="PS50089">
    <property type="entry name" value="ZF_RING_2"/>
    <property type="match status" value="1"/>
</dbReference>
<dbReference type="Proteomes" id="UP000070133">
    <property type="component" value="Unassembled WGS sequence"/>
</dbReference>
<comment type="caution">
    <text evidence="9">The sequence shown here is derived from an EMBL/GenBank/DDBJ whole genome shotgun (WGS) entry which is preliminary data.</text>
</comment>
<dbReference type="EMBL" id="LFZN01000226">
    <property type="protein sequence ID" value="KXS95265.1"/>
    <property type="molecule type" value="Genomic_DNA"/>
</dbReference>
<dbReference type="AlphaFoldDB" id="A0A139GYG7"/>
<organism evidence="9 10">
    <name type="scientific">Pseudocercospora eumusae</name>
    <dbReference type="NCBI Taxonomy" id="321146"/>
    <lineage>
        <taxon>Eukaryota</taxon>
        <taxon>Fungi</taxon>
        <taxon>Dikarya</taxon>
        <taxon>Ascomycota</taxon>
        <taxon>Pezizomycotina</taxon>
        <taxon>Dothideomycetes</taxon>
        <taxon>Dothideomycetidae</taxon>
        <taxon>Mycosphaerellales</taxon>
        <taxon>Mycosphaerellaceae</taxon>
        <taxon>Pseudocercospora</taxon>
    </lineage>
</organism>
<accession>A0A139GYG7</accession>
<comment type="pathway">
    <text evidence="1">Protein modification; protein ubiquitination.</text>
</comment>
<keyword evidence="3 6" id="KW-0863">Zinc-finger</keyword>
<keyword evidence="10" id="KW-1185">Reference proteome</keyword>
<feature type="compositionally biased region" description="Polar residues" evidence="7">
    <location>
        <begin position="38"/>
        <end position="54"/>
    </location>
</feature>
<evidence type="ECO:0000256" key="6">
    <source>
        <dbReference type="PROSITE-ProRule" id="PRU00175"/>
    </source>
</evidence>
<evidence type="ECO:0000313" key="10">
    <source>
        <dbReference type="Proteomes" id="UP000070133"/>
    </source>
</evidence>
<dbReference type="GO" id="GO:0051603">
    <property type="term" value="P:proteolysis involved in protein catabolic process"/>
    <property type="evidence" value="ECO:0007669"/>
    <property type="project" value="UniProtKB-ARBA"/>
</dbReference>
<dbReference type="Gene3D" id="3.30.40.10">
    <property type="entry name" value="Zinc/RING finger domain, C3HC4 (zinc finger)"/>
    <property type="match status" value="1"/>
</dbReference>
<feature type="region of interest" description="Disordered" evidence="7">
    <location>
        <begin position="38"/>
        <end position="75"/>
    </location>
</feature>
<dbReference type="GO" id="GO:0008270">
    <property type="term" value="F:zinc ion binding"/>
    <property type="evidence" value="ECO:0007669"/>
    <property type="project" value="UniProtKB-KW"/>
</dbReference>
<keyword evidence="4" id="KW-0833">Ubl conjugation pathway</keyword>
<dbReference type="SUPFAM" id="SSF57850">
    <property type="entry name" value="RING/U-box"/>
    <property type="match status" value="1"/>
</dbReference>
<protein>
    <recommendedName>
        <fullName evidence="8">RING-type domain-containing protein</fullName>
    </recommendedName>
</protein>
<gene>
    <name evidence="9" type="ORF">AC578_9447</name>
</gene>
<proteinExistence type="predicted"/>
<name>A0A139GYG7_9PEZI</name>
<evidence type="ECO:0000256" key="3">
    <source>
        <dbReference type="ARBA" id="ARBA00022771"/>
    </source>
</evidence>